<dbReference type="EMBL" id="KY000054">
    <property type="protein sequence ID" value="ASK45959.1"/>
    <property type="molecule type" value="Genomic_DNA"/>
</dbReference>
<dbReference type="GO" id="GO:0006313">
    <property type="term" value="P:DNA transposition"/>
    <property type="evidence" value="ECO:0007669"/>
    <property type="project" value="InterPro"/>
</dbReference>
<evidence type="ECO:0000313" key="2">
    <source>
        <dbReference type="EMBL" id="ASK45959.1"/>
    </source>
</evidence>
<name>A0A2Z2PYN0_AGRTU</name>
<dbReference type="GO" id="GO:0043565">
    <property type="term" value="F:sequence-specific DNA binding"/>
    <property type="evidence" value="ECO:0007669"/>
    <property type="project" value="InterPro"/>
</dbReference>
<reference evidence="2" key="1">
    <citation type="submission" date="2016-10" db="EMBL/GenBank/DDBJ databases">
        <title>Agrobacterium Ti plasmids: Classification based on T-DNA and Vir regions organization.</title>
        <authorList>
            <person name="Nabi N."/>
            <person name="Vial L."/>
            <person name="Ben Hafsa A."/>
            <person name="Chapulliot D."/>
            <person name="Berard A."/>
            <person name="Chauveau A."/>
            <person name="Le Paslier M.-C."/>
            <person name="Harzallah Skhiri F."/>
            <person name="Brunel D."/>
            <person name="Nesme X."/>
            <person name="Chaouachi M."/>
        </authorList>
    </citation>
    <scope>NUCLEOTIDE SEQUENCE</scope>
    <source>
        <strain evidence="2">Tun154</strain>
        <plasmid evidence="2">pTi_Tun154</plasmid>
    </source>
</reference>
<proteinExistence type="predicted"/>
<accession>A0A2Z2PYN0</accession>
<dbReference type="AlphaFoldDB" id="A0A2Z2PYN0"/>
<evidence type="ECO:0000256" key="1">
    <source>
        <dbReference type="SAM" id="MobiDB-lite"/>
    </source>
</evidence>
<organism evidence="2">
    <name type="scientific">Agrobacterium tumefaciens</name>
    <dbReference type="NCBI Taxonomy" id="358"/>
    <lineage>
        <taxon>Bacteria</taxon>
        <taxon>Pseudomonadati</taxon>
        <taxon>Pseudomonadota</taxon>
        <taxon>Alphaproteobacteria</taxon>
        <taxon>Hyphomicrobiales</taxon>
        <taxon>Rhizobiaceae</taxon>
        <taxon>Rhizobium/Agrobacterium group</taxon>
        <taxon>Agrobacterium</taxon>
        <taxon>Agrobacterium tumefaciens complex</taxon>
    </lineage>
</organism>
<protein>
    <recommendedName>
        <fullName evidence="3">Transposase</fullName>
    </recommendedName>
</protein>
<dbReference type="Pfam" id="PF01527">
    <property type="entry name" value="HTH_Tnp_1"/>
    <property type="match status" value="1"/>
</dbReference>
<evidence type="ECO:0008006" key="3">
    <source>
        <dbReference type="Google" id="ProtNLM"/>
    </source>
</evidence>
<dbReference type="GO" id="GO:0004803">
    <property type="term" value="F:transposase activity"/>
    <property type="evidence" value="ECO:0007669"/>
    <property type="project" value="InterPro"/>
</dbReference>
<geneLocation type="plasmid" evidence="2">
    <name>pTi_Tun154</name>
</geneLocation>
<feature type="region of interest" description="Disordered" evidence="1">
    <location>
        <begin position="41"/>
        <end position="64"/>
    </location>
</feature>
<sequence>MSNEFRQVDLMIGDVRRRRWTTERKLQIIEESCAAGETVSSAARRHGVAPNLRNPSTLSAEDGLPKGVHQSIVSIADLPGETGGTPISAEC</sequence>
<dbReference type="InterPro" id="IPR010921">
    <property type="entry name" value="Trp_repressor/repl_initiator"/>
</dbReference>
<keyword evidence="2" id="KW-0614">Plasmid</keyword>
<dbReference type="SUPFAM" id="SSF48295">
    <property type="entry name" value="TrpR-like"/>
    <property type="match status" value="1"/>
</dbReference>
<dbReference type="InterPro" id="IPR002514">
    <property type="entry name" value="Transposase_8"/>
</dbReference>